<keyword evidence="2" id="KW-0378">Hydrolase</keyword>
<dbReference type="AlphaFoldDB" id="A0A377ZSL8"/>
<reference evidence="2 3" key="1">
    <citation type="submission" date="2018-06" db="EMBL/GenBank/DDBJ databases">
        <authorList>
            <consortium name="Pathogen Informatics"/>
            <person name="Doyle S."/>
        </authorList>
    </citation>
    <scope>NUCLEOTIDE SEQUENCE [LARGE SCALE GENOMIC DNA]</scope>
    <source>
        <strain evidence="2 3">NCTC204</strain>
    </source>
</reference>
<evidence type="ECO:0000313" key="3">
    <source>
        <dbReference type="Proteomes" id="UP000255192"/>
    </source>
</evidence>
<dbReference type="SUPFAM" id="SSF56784">
    <property type="entry name" value="HAD-like"/>
    <property type="match status" value="1"/>
</dbReference>
<dbReference type="EC" id="3.1.3.2" evidence="2"/>
<dbReference type="EMBL" id="UGMD01000002">
    <property type="protein sequence ID" value="STU80136.1"/>
    <property type="molecule type" value="Genomic_DNA"/>
</dbReference>
<keyword evidence="1" id="KW-0479">Metal-binding</keyword>
<evidence type="ECO:0000313" key="2">
    <source>
        <dbReference type="EMBL" id="STU80136.1"/>
    </source>
</evidence>
<keyword evidence="2" id="KW-0808">Transferase</keyword>
<dbReference type="GO" id="GO:0003993">
    <property type="term" value="F:acid phosphatase activity"/>
    <property type="evidence" value="ECO:0007669"/>
    <property type="project" value="UniProtKB-EC"/>
</dbReference>
<evidence type="ECO:0000256" key="1">
    <source>
        <dbReference type="ARBA" id="ARBA00022723"/>
    </source>
</evidence>
<dbReference type="InterPro" id="IPR036412">
    <property type="entry name" value="HAD-like_sf"/>
</dbReference>
<sequence length="56" mass="6507">MNNGWDEFSMPKEVARQLIAMHVKRGDSIVRHRPQPDQTETVSKPCRMIFSSRPPI</sequence>
<dbReference type="InterPro" id="IPR023214">
    <property type="entry name" value="HAD_sf"/>
</dbReference>
<name>A0A377ZSL8_KLEPN</name>
<protein>
    <submittedName>
        <fullName evidence="2">Acid phosphatase/phosphotransferase</fullName>
        <ecNumber evidence="2">3.1.3.2</ecNumber>
    </submittedName>
</protein>
<accession>A0A377ZSL8</accession>
<dbReference type="GO" id="GO:0016740">
    <property type="term" value="F:transferase activity"/>
    <property type="evidence" value="ECO:0007669"/>
    <property type="project" value="UniProtKB-KW"/>
</dbReference>
<gene>
    <name evidence="2" type="primary">aphA_2</name>
    <name evidence="2" type="ORF">NCTC204_01486</name>
</gene>
<proteinExistence type="predicted"/>
<dbReference type="Proteomes" id="UP000255192">
    <property type="component" value="Unassembled WGS sequence"/>
</dbReference>
<dbReference type="GO" id="GO:0046872">
    <property type="term" value="F:metal ion binding"/>
    <property type="evidence" value="ECO:0007669"/>
    <property type="project" value="UniProtKB-KW"/>
</dbReference>
<organism evidence="2 3">
    <name type="scientific">Klebsiella pneumoniae</name>
    <dbReference type="NCBI Taxonomy" id="573"/>
    <lineage>
        <taxon>Bacteria</taxon>
        <taxon>Pseudomonadati</taxon>
        <taxon>Pseudomonadota</taxon>
        <taxon>Gammaproteobacteria</taxon>
        <taxon>Enterobacterales</taxon>
        <taxon>Enterobacteriaceae</taxon>
        <taxon>Klebsiella/Raoultella group</taxon>
        <taxon>Klebsiella</taxon>
        <taxon>Klebsiella pneumoniae complex</taxon>
    </lineage>
</organism>
<dbReference type="Gene3D" id="3.40.50.1000">
    <property type="entry name" value="HAD superfamily/HAD-like"/>
    <property type="match status" value="1"/>
</dbReference>